<feature type="compositionally biased region" description="Polar residues" evidence="1">
    <location>
        <begin position="217"/>
        <end position="227"/>
    </location>
</feature>
<dbReference type="OrthoDB" id="7446186at2759"/>
<dbReference type="GO" id="GO:0051721">
    <property type="term" value="F:protein phosphatase 2A binding"/>
    <property type="evidence" value="ECO:0007669"/>
    <property type="project" value="TreeGrafter"/>
</dbReference>
<feature type="region of interest" description="Disordered" evidence="1">
    <location>
        <begin position="313"/>
        <end position="356"/>
    </location>
</feature>
<feature type="compositionally biased region" description="Basic residues" evidence="1">
    <location>
        <begin position="17"/>
        <end position="29"/>
    </location>
</feature>
<dbReference type="PANTHER" id="PTHR12349:SF4">
    <property type="entry name" value="ANKYRIN REPEAT AND LEM DOMAIN-CONTAINING PROTEIN 2"/>
    <property type="match status" value="1"/>
</dbReference>
<proteinExistence type="predicted"/>
<dbReference type="GO" id="GO:0005783">
    <property type="term" value="C:endoplasmic reticulum"/>
    <property type="evidence" value="ECO:0007669"/>
    <property type="project" value="TreeGrafter"/>
</dbReference>
<dbReference type="PANTHER" id="PTHR12349">
    <property type="entry name" value="ANKYRIN REPEAT AND LEM DOMAIN-CONTAINING PROTEIN 2"/>
    <property type="match status" value="1"/>
</dbReference>
<evidence type="ECO:0000256" key="1">
    <source>
        <dbReference type="SAM" id="MobiDB-lite"/>
    </source>
</evidence>
<feature type="compositionally biased region" description="Basic and acidic residues" evidence="1">
    <location>
        <begin position="97"/>
        <end position="106"/>
    </location>
</feature>
<accession>A0A9Q1AT10</accession>
<evidence type="ECO:0000313" key="2">
    <source>
        <dbReference type="EMBL" id="KAJ7309698.1"/>
    </source>
</evidence>
<feature type="region of interest" description="Disordered" evidence="1">
    <location>
        <begin position="1"/>
        <end position="30"/>
    </location>
</feature>
<comment type="caution">
    <text evidence="2">The sequence shown here is derived from an EMBL/GenBank/DDBJ whole genome shotgun (WGS) entry which is preliminary data.</text>
</comment>
<feature type="region of interest" description="Disordered" evidence="1">
    <location>
        <begin position="158"/>
        <end position="233"/>
    </location>
</feature>
<dbReference type="AlphaFoldDB" id="A0A9Q1AT10"/>
<feature type="compositionally biased region" description="Basic and acidic residues" evidence="1">
    <location>
        <begin position="206"/>
        <end position="216"/>
    </location>
</feature>
<dbReference type="EMBL" id="JAPFRF010000016">
    <property type="protein sequence ID" value="KAJ7309698.1"/>
    <property type="molecule type" value="Genomic_DNA"/>
</dbReference>
<dbReference type="Proteomes" id="UP001142489">
    <property type="component" value="Unassembled WGS sequence"/>
</dbReference>
<evidence type="ECO:0000313" key="3">
    <source>
        <dbReference type="Proteomes" id="UP001142489"/>
    </source>
</evidence>
<feature type="compositionally biased region" description="Low complexity" evidence="1">
    <location>
        <begin position="331"/>
        <end position="347"/>
    </location>
</feature>
<keyword evidence="3" id="KW-1185">Reference proteome</keyword>
<sequence length="386" mass="42248">MSDRAQQETGENETLHRYKTQHLSGKSKKSCNSVSVGAFLDDDDMSLEEVKNRQNAARSYNQAVAPHEPTIRDIGSSQRDILSIECMKNIIQMGEDSRTRAEKDVPASKNGFCSPVASDRIAGPHRRHQSQGEEGFASPVSNLMEEFDKLACQDPILGAESFSGKPSQTAAENKGEGSPAEGTRQLRKCKDLTHSPLPKPSAAAGKAEETKRRTEVETQPETEQASAENRVWGGNTLQSCGSKWQPDVSSQCSLNAPSPVERERRLFLLGEQPTKLDNDVLTALHGVEIDSQSYPVLYKWNLSVRFFSSAERQSWPSPSLKGKLKSQTVLSPSSSPAYYSPGKSSPGKYSTPAAGFSRDFGSPGRYSPAYVNLLSKRHHLSGPPIH</sequence>
<feature type="region of interest" description="Disordered" evidence="1">
    <location>
        <begin position="97"/>
        <end position="141"/>
    </location>
</feature>
<protein>
    <submittedName>
        <fullName evidence="2">Uncharacterized protein</fullName>
    </submittedName>
</protein>
<gene>
    <name evidence="2" type="ORF">JRQ81_007758</name>
</gene>
<organism evidence="2 3">
    <name type="scientific">Phrynocephalus forsythii</name>
    <dbReference type="NCBI Taxonomy" id="171643"/>
    <lineage>
        <taxon>Eukaryota</taxon>
        <taxon>Metazoa</taxon>
        <taxon>Chordata</taxon>
        <taxon>Craniata</taxon>
        <taxon>Vertebrata</taxon>
        <taxon>Euteleostomi</taxon>
        <taxon>Lepidosauria</taxon>
        <taxon>Squamata</taxon>
        <taxon>Bifurcata</taxon>
        <taxon>Unidentata</taxon>
        <taxon>Episquamata</taxon>
        <taxon>Toxicofera</taxon>
        <taxon>Iguania</taxon>
        <taxon>Acrodonta</taxon>
        <taxon>Agamidae</taxon>
        <taxon>Agaminae</taxon>
        <taxon>Phrynocephalus</taxon>
    </lineage>
</organism>
<reference evidence="2" key="1">
    <citation type="journal article" date="2023" name="DNA Res.">
        <title>Chromosome-level genome assembly of Phrynocephalus forsythii using third-generation DNA sequencing and Hi-C analysis.</title>
        <authorList>
            <person name="Qi Y."/>
            <person name="Zhao W."/>
            <person name="Zhao Y."/>
            <person name="Niu C."/>
            <person name="Cao S."/>
            <person name="Zhang Y."/>
        </authorList>
    </citation>
    <scope>NUCLEOTIDE SEQUENCE</scope>
    <source>
        <tissue evidence="2">Muscle</tissue>
    </source>
</reference>
<name>A0A9Q1AT10_9SAUR</name>